<dbReference type="SUPFAM" id="SSF55729">
    <property type="entry name" value="Acyl-CoA N-acyltransferases (Nat)"/>
    <property type="match status" value="1"/>
</dbReference>
<dbReference type="InterPro" id="IPR016181">
    <property type="entry name" value="Acyl_CoA_acyltransferase"/>
</dbReference>
<keyword evidence="5" id="KW-1185">Reference proteome</keyword>
<evidence type="ECO:0000256" key="3">
    <source>
        <dbReference type="ARBA" id="ARBA00023315"/>
    </source>
</evidence>
<evidence type="ECO:0000313" key="5">
    <source>
        <dbReference type="Proteomes" id="UP000722121"/>
    </source>
</evidence>
<accession>A0ABS3AQD2</accession>
<dbReference type="PANTHER" id="PTHR30420:SF1">
    <property type="entry name" value="ARGININE N-SUCCINYLTRANSFERASE"/>
    <property type="match status" value="1"/>
</dbReference>
<proteinExistence type="predicted"/>
<dbReference type="Pfam" id="PF04958">
    <property type="entry name" value="AstA"/>
    <property type="match status" value="1"/>
</dbReference>
<gene>
    <name evidence="4" type="ORF">JYU14_02465</name>
</gene>
<dbReference type="InterPro" id="IPR007041">
    <property type="entry name" value="Arg_succinylTrfase_AstA/AruG"/>
</dbReference>
<keyword evidence="1" id="KW-0056">Arginine metabolism</keyword>
<reference evidence="4 5" key="1">
    <citation type="submission" date="2021-02" db="EMBL/GenBank/DDBJ databases">
        <title>Activity-based single-cell genomes from oceanic crustal fluid captures similar information to metagenomic and metatranscriptomic surveys with orders of magnitude less sampling.</title>
        <authorList>
            <person name="D'Angelo T.S."/>
            <person name="Orcutt B.N."/>
        </authorList>
    </citation>
    <scope>NUCLEOTIDE SEQUENCE [LARGE SCALE GENOMIC DNA]</scope>
    <source>
        <strain evidence="4">AH-315-G07</strain>
    </source>
</reference>
<dbReference type="NCBIfam" id="TIGR03243">
    <property type="entry name" value="arg_catab_AOST"/>
    <property type="match status" value="1"/>
</dbReference>
<keyword evidence="2" id="KW-0808">Transferase</keyword>
<comment type="caution">
    <text evidence="4">The sequence shown here is derived from an EMBL/GenBank/DDBJ whole genome shotgun (WGS) entry which is preliminary data.</text>
</comment>
<evidence type="ECO:0000256" key="1">
    <source>
        <dbReference type="ARBA" id="ARBA00022503"/>
    </source>
</evidence>
<evidence type="ECO:0000256" key="2">
    <source>
        <dbReference type="ARBA" id="ARBA00022679"/>
    </source>
</evidence>
<sequence length="350" mass="39002">MMTKEWQEATAVIRPICNDDLDALIDIVSEISAGVTSLPKDKDLLKKKIYDSSKAFAEEVATPANESYLFVLQHSDTPSVIGVSGLLATVGTAGCYQIDTIEKSSKAIGIHMKIKVLYLTMVRGGPSEVCSLCLAKQWREKKMGLLLSLSRFLFIRAFPERFGDKVIGRMRGVIDKQLRSPFWDVIGKNFFDIDFSEADYIAYTHKDAIIDLIPAHPIYVSLLPPSVQEVIGKSHANTIPAQKLLEKEHFTCSDYVDLFDGGPIFEASTKTIRTISQAKTGRIQEICDDSSAGEWYLASNLRLDFRCTVTQVLEKEEGLAISLKTANVLQIKKGEEIQYVPLPTKSSIWK</sequence>
<evidence type="ECO:0000313" key="4">
    <source>
        <dbReference type="EMBL" id="MBN4066926.1"/>
    </source>
</evidence>
<keyword evidence="3" id="KW-0012">Acyltransferase</keyword>
<name>A0ABS3AQD2_9BACT</name>
<dbReference type="PANTHER" id="PTHR30420">
    <property type="entry name" value="N-SUCCINYLARGININE DIHYDROLASE"/>
    <property type="match status" value="1"/>
</dbReference>
<dbReference type="EMBL" id="JAFITR010000039">
    <property type="protein sequence ID" value="MBN4066926.1"/>
    <property type="molecule type" value="Genomic_DNA"/>
</dbReference>
<dbReference type="Proteomes" id="UP000722121">
    <property type="component" value="Unassembled WGS sequence"/>
</dbReference>
<dbReference type="Gene3D" id="2.40.40.20">
    <property type="match status" value="1"/>
</dbReference>
<protein>
    <submittedName>
        <fullName evidence="4">Arginine N-succinyltransferase</fullName>
    </submittedName>
</protein>
<organism evidence="4 5">
    <name type="scientific">Simkania negevensis</name>
    <dbReference type="NCBI Taxonomy" id="83561"/>
    <lineage>
        <taxon>Bacteria</taxon>
        <taxon>Pseudomonadati</taxon>
        <taxon>Chlamydiota</taxon>
        <taxon>Chlamydiia</taxon>
        <taxon>Parachlamydiales</taxon>
        <taxon>Simkaniaceae</taxon>
        <taxon>Simkania</taxon>
    </lineage>
</organism>